<feature type="transmembrane region" description="Helical" evidence="1">
    <location>
        <begin position="62"/>
        <end position="85"/>
    </location>
</feature>
<evidence type="ECO:0000313" key="3">
    <source>
        <dbReference type="Proteomes" id="UP000193648"/>
    </source>
</evidence>
<feature type="transmembrane region" description="Helical" evidence="1">
    <location>
        <begin position="6"/>
        <end position="24"/>
    </location>
</feature>
<dbReference type="Proteomes" id="UP000193648">
    <property type="component" value="Unassembled WGS sequence"/>
</dbReference>
<organism evidence="2 3">
    <name type="scientific">Lobosporangium transversale</name>
    <dbReference type="NCBI Taxonomy" id="64571"/>
    <lineage>
        <taxon>Eukaryota</taxon>
        <taxon>Fungi</taxon>
        <taxon>Fungi incertae sedis</taxon>
        <taxon>Mucoromycota</taxon>
        <taxon>Mortierellomycotina</taxon>
        <taxon>Mortierellomycetes</taxon>
        <taxon>Mortierellales</taxon>
        <taxon>Mortierellaceae</taxon>
        <taxon>Lobosporangium</taxon>
    </lineage>
</organism>
<evidence type="ECO:0000313" key="2">
    <source>
        <dbReference type="EMBL" id="ORZ13840.1"/>
    </source>
</evidence>
<dbReference type="AlphaFoldDB" id="A0A1Y2GMW5"/>
<keyword evidence="1" id="KW-0812">Transmembrane</keyword>
<evidence type="ECO:0000256" key="1">
    <source>
        <dbReference type="SAM" id="Phobius"/>
    </source>
</evidence>
<keyword evidence="3" id="KW-1185">Reference proteome</keyword>
<comment type="caution">
    <text evidence="2">The sequence shown here is derived from an EMBL/GenBank/DDBJ whole genome shotgun (WGS) entry which is preliminary data.</text>
</comment>
<reference evidence="2 3" key="1">
    <citation type="submission" date="2016-07" db="EMBL/GenBank/DDBJ databases">
        <title>Pervasive Adenine N6-methylation of Active Genes in Fungi.</title>
        <authorList>
            <consortium name="DOE Joint Genome Institute"/>
            <person name="Mondo S.J."/>
            <person name="Dannebaum R.O."/>
            <person name="Kuo R.C."/>
            <person name="Labutti K."/>
            <person name="Haridas S."/>
            <person name="Kuo A."/>
            <person name="Salamov A."/>
            <person name="Ahrendt S.R."/>
            <person name="Lipzen A."/>
            <person name="Sullivan W."/>
            <person name="Andreopoulos W.B."/>
            <person name="Clum A."/>
            <person name="Lindquist E."/>
            <person name="Daum C."/>
            <person name="Ramamoorthy G.K."/>
            <person name="Gryganskyi A."/>
            <person name="Culley D."/>
            <person name="Magnuson J.K."/>
            <person name="James T.Y."/>
            <person name="O'Malley M.A."/>
            <person name="Stajich J.E."/>
            <person name="Spatafora J.W."/>
            <person name="Visel A."/>
            <person name="Grigoriev I.V."/>
        </authorList>
    </citation>
    <scope>NUCLEOTIDE SEQUENCE [LARGE SCALE GENOMIC DNA]</scope>
    <source>
        <strain evidence="2 3">NRRL 3116</strain>
    </source>
</reference>
<gene>
    <name evidence="2" type="ORF">BCR41DRAFT_89776</name>
</gene>
<dbReference type="InParanoid" id="A0A1Y2GMW5"/>
<keyword evidence="1" id="KW-1133">Transmembrane helix</keyword>
<dbReference type="EMBL" id="MCFF01000022">
    <property type="protein sequence ID" value="ORZ13840.1"/>
    <property type="molecule type" value="Genomic_DNA"/>
</dbReference>
<sequence length="96" mass="11825">METCTWRYALFVCLFVFFFLSFIVEYHVIECYNQKCFYSVFFLRHPNPLLPPFLLLHSTLSLFLFFIFFYCLIWCPTLYPSFLLLNSRNTRTKRFK</sequence>
<protein>
    <submittedName>
        <fullName evidence="2">Uncharacterized protein</fullName>
    </submittedName>
</protein>
<dbReference type="RefSeq" id="XP_021880624.1">
    <property type="nucleotide sequence ID" value="XM_022031072.1"/>
</dbReference>
<name>A0A1Y2GMW5_9FUNG</name>
<accession>A0A1Y2GMW5</accession>
<dbReference type="GeneID" id="33572913"/>
<proteinExistence type="predicted"/>
<keyword evidence="1" id="KW-0472">Membrane</keyword>